<organism evidence="1 2">
    <name type="scientific">Vibrio pomeroyi</name>
    <dbReference type="NCBI Taxonomy" id="198832"/>
    <lineage>
        <taxon>Bacteria</taxon>
        <taxon>Pseudomonadati</taxon>
        <taxon>Pseudomonadota</taxon>
        <taxon>Gammaproteobacteria</taxon>
        <taxon>Vibrionales</taxon>
        <taxon>Vibrionaceae</taxon>
        <taxon>Vibrio</taxon>
    </lineage>
</organism>
<dbReference type="RefSeq" id="WP_269337205.1">
    <property type="nucleotide sequence ID" value="NZ_JBFSSG010000001.1"/>
</dbReference>
<dbReference type="Proteomes" id="UP001570071">
    <property type="component" value="Unassembled WGS sequence"/>
</dbReference>
<comment type="caution">
    <text evidence="1">The sequence shown here is derived from an EMBL/GenBank/DDBJ whole genome shotgun (WGS) entry which is preliminary data.</text>
</comment>
<name>A0ABV4MQQ0_9VIBR</name>
<evidence type="ECO:0000313" key="1">
    <source>
        <dbReference type="EMBL" id="MEZ8719463.1"/>
    </source>
</evidence>
<gene>
    <name evidence="1" type="ORF">AB6D66_00195</name>
</gene>
<keyword evidence="2" id="KW-1185">Reference proteome</keyword>
<sequence length="112" mass="12902">MGSLFFMGVVFVVFFHLLANQGCKKLNENTAKAEALEDSKPLHIHGFLVQTHSDAERVHNLEKLTVRFGKHEGKTWSQVPTEYLTWMVHENHKYVQLARTVLAARNCNYTFV</sequence>
<dbReference type="EMBL" id="JBFSSG010000001">
    <property type="protein sequence ID" value="MEZ8719463.1"/>
    <property type="molecule type" value="Genomic_DNA"/>
</dbReference>
<protein>
    <submittedName>
        <fullName evidence="1">DUF3820 family protein</fullName>
    </submittedName>
</protein>
<accession>A0ABV4MQQ0</accession>
<evidence type="ECO:0000313" key="2">
    <source>
        <dbReference type="Proteomes" id="UP001570071"/>
    </source>
</evidence>
<reference evidence="1 2" key="1">
    <citation type="journal article" date="2024" name="ISME J.">
        <title>Tailless and filamentous prophages are predominant in marine Vibrio.</title>
        <authorList>
            <person name="Steensen K."/>
            <person name="Seneca J."/>
            <person name="Bartlau N."/>
            <person name="Yu X.A."/>
            <person name="Hussain F.A."/>
            <person name="Polz M.F."/>
        </authorList>
    </citation>
    <scope>NUCLEOTIDE SEQUENCE [LARGE SCALE GENOMIC DNA]</scope>
    <source>
        <strain evidence="1 2">10N.239.312.F12</strain>
    </source>
</reference>
<proteinExistence type="predicted"/>